<feature type="non-terminal residue" evidence="4">
    <location>
        <position position="1"/>
    </location>
</feature>
<feature type="domain" description="FGAR-AT PurM N-terminal-like" evidence="3">
    <location>
        <begin position="1"/>
        <end position="36"/>
    </location>
</feature>
<dbReference type="EMBL" id="AZLZ01002253">
    <property type="protein sequence ID" value="ETJ16363.1"/>
    <property type="molecule type" value="Genomic_DNA"/>
</dbReference>
<reference evidence="4 5" key="1">
    <citation type="submission" date="2013-12" db="EMBL/GenBank/DDBJ databases">
        <title>A Varibaculum cambriense genome reconstructed from a premature infant gut community with otherwise low bacterial novelty that shifts toward anaerobic metabolism during the third week of life.</title>
        <authorList>
            <person name="Brown C.T."/>
            <person name="Sharon I."/>
            <person name="Thomas B.C."/>
            <person name="Castelle C.J."/>
            <person name="Morowitz M.J."/>
            <person name="Banfield J.F."/>
        </authorList>
    </citation>
    <scope>NUCLEOTIDE SEQUENCE [LARGE SCALE GENOMIC DNA]</scope>
    <source>
        <strain evidence="5">DORA_A_5_14_21</strain>
    </source>
</reference>
<dbReference type="InterPro" id="IPR036921">
    <property type="entry name" value="PurM-like_N_sf"/>
</dbReference>
<gene>
    <name evidence="4" type="ORF">Q609_ECAC02253G0001</name>
</gene>
<dbReference type="InterPro" id="IPR010918">
    <property type="entry name" value="PurM-like_C_dom"/>
</dbReference>
<comment type="caution">
    <text evidence="4">The sequence shown here is derived from an EMBL/GenBank/DDBJ whole genome shotgun (WGS) entry which is preliminary data.</text>
</comment>
<accession>W1WDZ1</accession>
<proteinExistence type="predicted"/>
<dbReference type="Gene3D" id="3.90.650.10">
    <property type="entry name" value="PurM-like C-terminal domain"/>
    <property type="match status" value="1"/>
</dbReference>
<dbReference type="SUPFAM" id="SSF56042">
    <property type="entry name" value="PurM C-terminal domain-like"/>
    <property type="match status" value="1"/>
</dbReference>
<dbReference type="PANTHER" id="PTHR10099">
    <property type="entry name" value="PHOSPHORIBOSYLFORMYLGLYCINAMIDINE SYNTHASE"/>
    <property type="match status" value="1"/>
</dbReference>
<feature type="non-terminal residue" evidence="4">
    <location>
        <position position="134"/>
    </location>
</feature>
<organism evidence="4 5">
    <name type="scientific">Escherichia coli DORA_A_5_14_21</name>
    <dbReference type="NCBI Taxonomy" id="1403943"/>
    <lineage>
        <taxon>Bacteria</taxon>
        <taxon>Pseudomonadati</taxon>
        <taxon>Pseudomonadota</taxon>
        <taxon>Gammaproteobacteria</taxon>
        <taxon>Enterobacterales</taxon>
        <taxon>Enterobacteriaceae</taxon>
        <taxon>Escherichia</taxon>
    </lineage>
</organism>
<dbReference type="GO" id="GO:0005737">
    <property type="term" value="C:cytoplasm"/>
    <property type="evidence" value="ECO:0007669"/>
    <property type="project" value="TreeGrafter"/>
</dbReference>
<evidence type="ECO:0000313" key="4">
    <source>
        <dbReference type="EMBL" id="ETJ16363.1"/>
    </source>
</evidence>
<dbReference type="GO" id="GO:0004642">
    <property type="term" value="F:phosphoribosylformylglycinamidine synthase activity"/>
    <property type="evidence" value="ECO:0007669"/>
    <property type="project" value="TreeGrafter"/>
</dbReference>
<dbReference type="AlphaFoldDB" id="W1WDZ1"/>
<dbReference type="SUPFAM" id="SSF55326">
    <property type="entry name" value="PurM N-terminal domain-like"/>
    <property type="match status" value="1"/>
</dbReference>
<evidence type="ECO:0000313" key="5">
    <source>
        <dbReference type="Proteomes" id="UP000018853"/>
    </source>
</evidence>
<dbReference type="InterPro" id="IPR036676">
    <property type="entry name" value="PurM-like_C_sf"/>
</dbReference>
<name>W1WDZ1_ECOLX</name>
<dbReference type="PANTHER" id="PTHR10099:SF1">
    <property type="entry name" value="PHOSPHORIBOSYLFORMYLGLYCINAMIDINE SYNTHASE"/>
    <property type="match status" value="1"/>
</dbReference>
<feature type="domain" description="PurM-like C-terminal" evidence="2">
    <location>
        <begin position="54"/>
        <end position="134"/>
    </location>
</feature>
<dbReference type="Proteomes" id="UP000018853">
    <property type="component" value="Unassembled WGS sequence"/>
</dbReference>
<evidence type="ECO:0000256" key="1">
    <source>
        <dbReference type="SAM" id="MobiDB-lite"/>
    </source>
</evidence>
<dbReference type="InterPro" id="IPR055181">
    <property type="entry name" value="FGAR-AT_PurM_N-like"/>
</dbReference>
<dbReference type="GO" id="GO:0006164">
    <property type="term" value="P:purine nucleotide biosynthetic process"/>
    <property type="evidence" value="ECO:0007669"/>
    <property type="project" value="TreeGrafter"/>
</dbReference>
<dbReference type="Pfam" id="PF02769">
    <property type="entry name" value="AIRS_C"/>
    <property type="match status" value="1"/>
</dbReference>
<protein>
    <submittedName>
        <fullName evidence="4">Phosphoribosylformylglycinamidine synthase</fullName>
    </submittedName>
</protein>
<feature type="region of interest" description="Disordered" evidence="1">
    <location>
        <begin position="1"/>
        <end position="20"/>
    </location>
</feature>
<evidence type="ECO:0000259" key="3">
    <source>
        <dbReference type="Pfam" id="PF22689"/>
    </source>
</evidence>
<evidence type="ECO:0000259" key="2">
    <source>
        <dbReference type="Pfam" id="PF02769"/>
    </source>
</evidence>
<dbReference type="Pfam" id="PF22689">
    <property type="entry name" value="FGAR-AT_PurM_N-like"/>
    <property type="match status" value="1"/>
</dbReference>
<sequence>IPVGKDSMSMKTRWQEGNEEREMTSPLSLVISAFARVEDVRHTITPQLSTEDNALLLIDLGKGNNALGATALAQVYRQLGDKPADVRNVAQLKGFYDAIQALVAQRKLLAYHDRSDGGLLVTLAEMAFAGHCGI</sequence>